<feature type="transmembrane region" description="Helical" evidence="1">
    <location>
        <begin position="112"/>
        <end position="132"/>
    </location>
</feature>
<organism evidence="2 3">
    <name type="scientific">Paenibacillus polysaccharolyticus</name>
    <dbReference type="NCBI Taxonomy" id="582692"/>
    <lineage>
        <taxon>Bacteria</taxon>
        <taxon>Bacillati</taxon>
        <taxon>Bacillota</taxon>
        <taxon>Bacilli</taxon>
        <taxon>Bacillales</taxon>
        <taxon>Paenibacillaceae</taxon>
        <taxon>Paenibacillus</taxon>
    </lineage>
</organism>
<keyword evidence="1" id="KW-0812">Transmembrane</keyword>
<keyword evidence="1" id="KW-1133">Transmembrane helix</keyword>
<dbReference type="EMBL" id="FMVM01000001">
    <property type="protein sequence ID" value="SCX84242.1"/>
    <property type="molecule type" value="Genomic_DNA"/>
</dbReference>
<evidence type="ECO:0000313" key="3">
    <source>
        <dbReference type="Proteomes" id="UP000198538"/>
    </source>
</evidence>
<name>A0A1G5B2A1_9BACL</name>
<gene>
    <name evidence="2" type="ORF">SAMN05720606_101196</name>
</gene>
<sequence>MYVLLYFSLFGGLASAIQALICFLRRDTYLSKINFKYTLIFLPLFILLSLISLFFSDIQQKESDILFGVVLYLIFFIILRKLRIDPLNNRHWRFILNEIKGGKDKYMYRKDWAHAAKTAVFYIVLLFIVSSLEITHKGMILTSILTNGFFHTMLFGKF</sequence>
<keyword evidence="1" id="KW-0472">Membrane</keyword>
<accession>A0A1G5B2A1</accession>
<reference evidence="3" key="1">
    <citation type="submission" date="2016-10" db="EMBL/GenBank/DDBJ databases">
        <authorList>
            <person name="Varghese N."/>
            <person name="Submissions S."/>
        </authorList>
    </citation>
    <scope>NUCLEOTIDE SEQUENCE [LARGE SCALE GENOMIC DNA]</scope>
    <source>
        <strain evidence="3">BL9</strain>
    </source>
</reference>
<dbReference type="Proteomes" id="UP000198538">
    <property type="component" value="Unassembled WGS sequence"/>
</dbReference>
<keyword evidence="3" id="KW-1185">Reference proteome</keyword>
<feature type="transmembrane region" description="Helical" evidence="1">
    <location>
        <begin position="65"/>
        <end position="82"/>
    </location>
</feature>
<proteinExistence type="predicted"/>
<feature type="transmembrane region" description="Helical" evidence="1">
    <location>
        <begin position="37"/>
        <end position="59"/>
    </location>
</feature>
<feature type="transmembrane region" description="Helical" evidence="1">
    <location>
        <begin position="6"/>
        <end position="25"/>
    </location>
</feature>
<dbReference type="AlphaFoldDB" id="A0A1G5B2A1"/>
<protein>
    <submittedName>
        <fullName evidence="2">Uncharacterized protein</fullName>
    </submittedName>
</protein>
<evidence type="ECO:0000313" key="2">
    <source>
        <dbReference type="EMBL" id="SCX84242.1"/>
    </source>
</evidence>
<evidence type="ECO:0000256" key="1">
    <source>
        <dbReference type="SAM" id="Phobius"/>
    </source>
</evidence>